<dbReference type="Gene3D" id="3.30.160.60">
    <property type="entry name" value="Classic Zinc Finger"/>
    <property type="match status" value="5"/>
</dbReference>
<feature type="domain" description="C2H2-type" evidence="13">
    <location>
        <begin position="129"/>
        <end position="156"/>
    </location>
</feature>
<dbReference type="SUPFAM" id="SSF57667">
    <property type="entry name" value="beta-beta-alpha zinc fingers"/>
    <property type="match status" value="3"/>
</dbReference>
<dbReference type="FunFam" id="3.30.160.60:FF:000958">
    <property type="entry name" value="Odd skipped"/>
    <property type="match status" value="1"/>
</dbReference>
<feature type="region of interest" description="Disordered" evidence="12">
    <location>
        <begin position="267"/>
        <end position="334"/>
    </location>
</feature>
<feature type="region of interest" description="Disordered" evidence="12">
    <location>
        <begin position="400"/>
        <end position="444"/>
    </location>
</feature>
<feature type="compositionally biased region" description="Acidic residues" evidence="12">
    <location>
        <begin position="343"/>
        <end position="356"/>
    </location>
</feature>
<dbReference type="PROSITE" id="PS00028">
    <property type="entry name" value="ZINC_FINGER_C2H2_1"/>
    <property type="match status" value="5"/>
</dbReference>
<dbReference type="GO" id="GO:0005634">
    <property type="term" value="C:nucleus"/>
    <property type="evidence" value="ECO:0007669"/>
    <property type="project" value="UniProtKB-SubCell"/>
</dbReference>
<dbReference type="Proteomes" id="UP000694843">
    <property type="component" value="Unplaced"/>
</dbReference>
<dbReference type="KEGG" id="hazt:108670052"/>
<accession>A0A8B7NI03</accession>
<evidence type="ECO:0000256" key="4">
    <source>
        <dbReference type="ARBA" id="ARBA00022737"/>
    </source>
</evidence>
<dbReference type="GO" id="GO:0007366">
    <property type="term" value="P:periodic partitioning by pair rule gene"/>
    <property type="evidence" value="ECO:0007669"/>
    <property type="project" value="UniProtKB-KW"/>
</dbReference>
<evidence type="ECO:0000256" key="8">
    <source>
        <dbReference type="ARBA" id="ARBA00023015"/>
    </source>
</evidence>
<evidence type="ECO:0000256" key="7">
    <source>
        <dbReference type="ARBA" id="ARBA00022833"/>
    </source>
</evidence>
<dbReference type="RefSeq" id="XP_018012991.1">
    <property type="nucleotide sequence ID" value="XM_018157502.2"/>
</dbReference>
<keyword evidence="7" id="KW-0862">Zinc</keyword>
<dbReference type="FunFam" id="3.30.160.60:FF:000318">
    <property type="entry name" value="Odd-skipped-related transciption factor 2"/>
    <property type="match status" value="1"/>
</dbReference>
<feature type="region of interest" description="Disordered" evidence="12">
    <location>
        <begin position="342"/>
        <end position="361"/>
    </location>
</feature>
<evidence type="ECO:0000256" key="5">
    <source>
        <dbReference type="ARBA" id="ARBA00022771"/>
    </source>
</evidence>
<dbReference type="SMART" id="SM00355">
    <property type="entry name" value="ZnF_C2H2"/>
    <property type="match status" value="5"/>
</dbReference>
<evidence type="ECO:0000256" key="9">
    <source>
        <dbReference type="ARBA" id="ARBA00023163"/>
    </source>
</evidence>
<evidence type="ECO:0000313" key="14">
    <source>
        <dbReference type="Proteomes" id="UP000694843"/>
    </source>
</evidence>
<gene>
    <name evidence="15" type="primary">LOC108670052</name>
</gene>
<dbReference type="Pfam" id="PF13912">
    <property type="entry name" value="zf-C2H2_6"/>
    <property type="match status" value="1"/>
</dbReference>
<dbReference type="GeneID" id="108670052"/>
<dbReference type="PANTHER" id="PTHR14196:SF0">
    <property type="entry name" value="PROTEIN BOWEL"/>
    <property type="match status" value="1"/>
</dbReference>
<dbReference type="FunFam" id="3.30.160.60:FF:000294">
    <property type="entry name" value="Odd-skipped-related transciption factor 2"/>
    <property type="match status" value="1"/>
</dbReference>
<feature type="domain" description="C2H2-type" evidence="13">
    <location>
        <begin position="213"/>
        <end position="240"/>
    </location>
</feature>
<feature type="region of interest" description="Disordered" evidence="12">
    <location>
        <begin position="1"/>
        <end position="104"/>
    </location>
</feature>
<name>A0A8B7NI03_HYAAZ</name>
<keyword evidence="8" id="KW-0805">Transcription regulation</keyword>
<feature type="domain" description="C2H2-type" evidence="13">
    <location>
        <begin position="185"/>
        <end position="212"/>
    </location>
</feature>
<dbReference type="OMA" id="QHSHENA"/>
<dbReference type="InterPro" id="IPR036236">
    <property type="entry name" value="Znf_C2H2_sf"/>
</dbReference>
<evidence type="ECO:0000256" key="12">
    <source>
        <dbReference type="SAM" id="MobiDB-lite"/>
    </source>
</evidence>
<feature type="domain" description="C2H2-type" evidence="13">
    <location>
        <begin position="241"/>
        <end position="264"/>
    </location>
</feature>
<keyword evidence="4" id="KW-0677">Repeat</keyword>
<dbReference type="PANTHER" id="PTHR14196">
    <property type="entry name" value="ODD-SKIPPED - RELATED"/>
    <property type="match status" value="1"/>
</dbReference>
<dbReference type="Pfam" id="PF00096">
    <property type="entry name" value="zf-C2H2"/>
    <property type="match status" value="4"/>
</dbReference>
<dbReference type="GO" id="GO:0000981">
    <property type="term" value="F:DNA-binding transcription factor activity, RNA polymerase II-specific"/>
    <property type="evidence" value="ECO:0007669"/>
    <property type="project" value="TreeGrafter"/>
</dbReference>
<feature type="compositionally biased region" description="Polar residues" evidence="12">
    <location>
        <begin position="43"/>
        <end position="52"/>
    </location>
</feature>
<keyword evidence="10" id="KW-0539">Nucleus</keyword>
<evidence type="ECO:0000256" key="11">
    <source>
        <dbReference type="PROSITE-ProRule" id="PRU00042"/>
    </source>
</evidence>
<dbReference type="InterPro" id="IPR050717">
    <property type="entry name" value="C2H2-ZF_Transcription_Reg"/>
</dbReference>
<comment type="subcellular location">
    <subcellularLocation>
        <location evidence="1">Nucleus</location>
    </subcellularLocation>
</comment>
<evidence type="ECO:0000259" key="13">
    <source>
        <dbReference type="PROSITE" id="PS50157"/>
    </source>
</evidence>
<sequence length="811" mass="89768">MSLVEVSHLSEGPSAYPHFSYSSRPPPYSPATPGGSGGLPCSLQHQTDTSPSAFRPVLSRRDKHGPSAVSPDREGGHHAVPTLPNFPGPSMSGDHQGSSGLGNASLSNMFEHSLARGVAARAPRSKKQFICKFCSRHFTKSYNLLIHERTHTDERPFPCDVCGKAFRRQDHLRDHKYIHSKEKPFKCVQCGKGFCQSRTLAVHKILHMDESPHKCPTCGRSFNQRSNLKTHLLTHTDHKPYKCSSCSAVFRRNCDLRRHMLTHTIGGHLATEKSGENKTLLPEGNAPGPKSDIIVGSQKRNNEDIYEDYSPEEADDDDEDEEIDPGRPDDTYAFCRSDRISPIDEETDEESVENDPNETAGLAKESAVCETRDMNKHFPAIQDLNVSSTPVEKSTSFANYSSQACEQTDHHTEHYRELQVSESYSSTPSSVACNSSAYKSPHSTENALNLHTSINLSTGLVNEQPLQSRSSQKRNIDQLLERNQSLPEEDQPCDTRNGDGPNYAENLSYVNYSEFTRRSDFYSLGSKTTETCGMNPRESPSAVPRYHDRTLQEKVKLDSVLNSPNSNPLCSFSKISTLGNPLSEHSPATSCATTPHSLPAVAHSGVEGTSFSCDSQQSSSFTSPYDTSSSLRPSPSHDTNVFVHSLPPNYSGHPNSHNYDFKRNLIVKDCDNLNTSFGSGSQLASAISTVRSNGPHIPSYSIASHSQHSHENAYVSRPDFVFHASNAILLVPTMAQETRHSTSFNSVPRREAEYYSNFETSATLPLQNFAENTSSSQNQNRYTYPVFQQVKPNAPGRPKRKGFMIEDIMSS</sequence>
<keyword evidence="5 11" id="KW-0863">Zinc-finger</keyword>
<feature type="region of interest" description="Disordered" evidence="12">
    <location>
        <begin position="482"/>
        <end position="502"/>
    </location>
</feature>
<organism evidence="14 15">
    <name type="scientific">Hyalella azteca</name>
    <name type="common">Amphipod</name>
    <dbReference type="NCBI Taxonomy" id="294128"/>
    <lineage>
        <taxon>Eukaryota</taxon>
        <taxon>Metazoa</taxon>
        <taxon>Ecdysozoa</taxon>
        <taxon>Arthropoda</taxon>
        <taxon>Crustacea</taxon>
        <taxon>Multicrustacea</taxon>
        <taxon>Malacostraca</taxon>
        <taxon>Eumalacostraca</taxon>
        <taxon>Peracarida</taxon>
        <taxon>Amphipoda</taxon>
        <taxon>Senticaudata</taxon>
        <taxon>Talitrida</taxon>
        <taxon>Talitroidea</taxon>
        <taxon>Hyalellidae</taxon>
        <taxon>Hyalella</taxon>
    </lineage>
</organism>
<keyword evidence="2" id="KW-0217">Developmental protein</keyword>
<dbReference type="FunFam" id="3.30.160.60:FF:000311">
    <property type="entry name" value="protein odd-skipped-related 2 isoform X1"/>
    <property type="match status" value="1"/>
</dbReference>
<dbReference type="GO" id="GO:0008270">
    <property type="term" value="F:zinc ion binding"/>
    <property type="evidence" value="ECO:0007669"/>
    <property type="project" value="UniProtKB-KW"/>
</dbReference>
<dbReference type="InterPro" id="IPR013087">
    <property type="entry name" value="Znf_C2H2_type"/>
</dbReference>
<feature type="compositionally biased region" description="Basic and acidic residues" evidence="12">
    <location>
        <begin position="407"/>
        <end position="419"/>
    </location>
</feature>
<evidence type="ECO:0000256" key="2">
    <source>
        <dbReference type="ARBA" id="ARBA00022473"/>
    </source>
</evidence>
<feature type="compositionally biased region" description="Basic and acidic residues" evidence="12">
    <location>
        <begin position="324"/>
        <end position="334"/>
    </location>
</feature>
<evidence type="ECO:0000256" key="6">
    <source>
        <dbReference type="ARBA" id="ARBA00022788"/>
    </source>
</evidence>
<evidence type="ECO:0000256" key="1">
    <source>
        <dbReference type="ARBA" id="ARBA00004123"/>
    </source>
</evidence>
<keyword evidence="3" id="KW-0479">Metal-binding</keyword>
<feature type="compositionally biased region" description="Low complexity" evidence="12">
    <location>
        <begin position="421"/>
        <end position="430"/>
    </location>
</feature>
<proteinExistence type="predicted"/>
<keyword evidence="9" id="KW-0804">Transcription</keyword>
<dbReference type="AlphaFoldDB" id="A0A8B7NI03"/>
<dbReference type="PROSITE" id="PS50157">
    <property type="entry name" value="ZINC_FINGER_C2H2_2"/>
    <property type="match status" value="5"/>
</dbReference>
<protein>
    <submittedName>
        <fullName evidence="15">Zinc finger protein 148-like</fullName>
    </submittedName>
</protein>
<dbReference type="FunFam" id="3.30.160.60:FF:000446">
    <property type="entry name" value="Zinc finger protein"/>
    <property type="match status" value="1"/>
</dbReference>
<feature type="domain" description="C2H2-type" evidence="13">
    <location>
        <begin position="157"/>
        <end position="184"/>
    </location>
</feature>
<keyword evidence="14" id="KW-1185">Reference proteome</keyword>
<feature type="compositionally biased region" description="Polar residues" evidence="12">
    <location>
        <begin position="431"/>
        <end position="444"/>
    </location>
</feature>
<dbReference type="OrthoDB" id="9451254at2759"/>
<evidence type="ECO:0000256" key="10">
    <source>
        <dbReference type="ARBA" id="ARBA00023242"/>
    </source>
</evidence>
<dbReference type="GO" id="GO:0000977">
    <property type="term" value="F:RNA polymerase II transcription regulatory region sequence-specific DNA binding"/>
    <property type="evidence" value="ECO:0007669"/>
    <property type="project" value="TreeGrafter"/>
</dbReference>
<keyword evidence="6" id="KW-0562">Pair-rule protein</keyword>
<evidence type="ECO:0000313" key="15">
    <source>
        <dbReference type="RefSeq" id="XP_018012991.1"/>
    </source>
</evidence>
<evidence type="ECO:0000256" key="3">
    <source>
        <dbReference type="ARBA" id="ARBA00022723"/>
    </source>
</evidence>
<feature type="compositionally biased region" description="Acidic residues" evidence="12">
    <location>
        <begin position="304"/>
        <end position="323"/>
    </location>
</feature>
<reference evidence="15" key="1">
    <citation type="submission" date="2025-08" db="UniProtKB">
        <authorList>
            <consortium name="RefSeq"/>
        </authorList>
    </citation>
    <scope>IDENTIFICATION</scope>
    <source>
        <tissue evidence="15">Whole organism</tissue>
    </source>
</reference>